<accession>A0A059G6N6</accession>
<evidence type="ECO:0000256" key="1">
    <source>
        <dbReference type="SAM" id="SignalP"/>
    </source>
</evidence>
<evidence type="ECO:0008006" key="4">
    <source>
        <dbReference type="Google" id="ProtNLM"/>
    </source>
</evidence>
<sequence length="513" mass="54449">MTKPKIGHFDIRCICAAGLSLAVLLPGCASSAPGATGAATPKSRLAAYTIIGKEGEACTATPAKSGPETVLLDLFAPFAIELAKNGLDELGTAIQAVSEAKTVERATSSSPMFLAQSKFLAADALGADGNPVGRHQYNVAYSSRCIHAIVVDEVAASQLAPATTRITPVDISKQTKAGIDSAIRTSVQPHLPATITTIRFYAAFEMRLDETSAFRQVYYNARPALLYYNQSVAGRDFKLGAVTLQLDAAWDPGKSMWTYPLLLAGNPMTPGEVRIEPLPDGLLLSAPTLSPEDIKGIQAIRDTVVKLNTAMEATDAVKSLQSRSDALAKTQSELVFRKCEMDHKGKRVEIDYCKDTATAGAEATALTQLKTETIEETALLKKGISLANPRDRDGLGAYNATVVFSETRDANAFGLSVAKALKSAKAAQDTAVTNYLNGQLGVTADASTLLADNAYRLSRFDYDQAIAAYEKAKTAGDASDIAAKQRALIVAYNDLLTKAEGLTHKPNLPPAPY</sequence>
<feature type="signal peptide" evidence="1">
    <location>
        <begin position="1"/>
        <end position="31"/>
    </location>
</feature>
<keyword evidence="1" id="KW-0732">Signal</keyword>
<proteinExistence type="predicted"/>
<organism evidence="2 3">
    <name type="scientific">Hyphomonas oceanitis SCH89</name>
    <dbReference type="NCBI Taxonomy" id="1280953"/>
    <lineage>
        <taxon>Bacteria</taxon>
        <taxon>Pseudomonadati</taxon>
        <taxon>Pseudomonadota</taxon>
        <taxon>Alphaproteobacteria</taxon>
        <taxon>Hyphomonadales</taxon>
        <taxon>Hyphomonadaceae</taxon>
        <taxon>Hyphomonas</taxon>
    </lineage>
</organism>
<keyword evidence="3" id="KW-1185">Reference proteome</keyword>
<comment type="caution">
    <text evidence="2">The sequence shown here is derived from an EMBL/GenBank/DDBJ whole genome shotgun (WGS) entry which is preliminary data.</text>
</comment>
<gene>
    <name evidence="2" type="ORF">HOC_11823</name>
</gene>
<name>A0A059G6N6_9PROT</name>
<reference evidence="2 3" key="1">
    <citation type="journal article" date="2014" name="Antonie Van Leeuwenhoek">
        <title>Hyphomonas beringensis sp. nov. and Hyphomonas chukchiensis sp. nov., isolated from surface seawater of the Bering Sea and Chukchi Sea.</title>
        <authorList>
            <person name="Li C."/>
            <person name="Lai Q."/>
            <person name="Li G."/>
            <person name="Dong C."/>
            <person name="Wang J."/>
            <person name="Liao Y."/>
            <person name="Shao Z."/>
        </authorList>
    </citation>
    <scope>NUCLEOTIDE SEQUENCE [LARGE SCALE GENOMIC DNA]</scope>
    <source>
        <strain evidence="2 3">SCH89</strain>
    </source>
</reference>
<dbReference type="PATRIC" id="fig|1280953.3.peg.2386"/>
<dbReference type="RefSeq" id="WP_035538747.1">
    <property type="nucleotide sequence ID" value="NZ_ARYL01000016.1"/>
</dbReference>
<feature type="chain" id="PRO_5001578011" description="Lipoprotein" evidence="1">
    <location>
        <begin position="32"/>
        <end position="513"/>
    </location>
</feature>
<evidence type="ECO:0000313" key="3">
    <source>
        <dbReference type="Proteomes" id="UP000024942"/>
    </source>
</evidence>
<protein>
    <recommendedName>
        <fullName evidence="4">Lipoprotein</fullName>
    </recommendedName>
</protein>
<dbReference type="AlphaFoldDB" id="A0A059G6N6"/>
<dbReference type="EMBL" id="ARYL01000016">
    <property type="protein sequence ID" value="KDA02250.1"/>
    <property type="molecule type" value="Genomic_DNA"/>
</dbReference>
<dbReference type="Proteomes" id="UP000024942">
    <property type="component" value="Unassembled WGS sequence"/>
</dbReference>
<evidence type="ECO:0000313" key="2">
    <source>
        <dbReference type="EMBL" id="KDA02250.1"/>
    </source>
</evidence>